<keyword evidence="2" id="KW-1185">Reference proteome</keyword>
<evidence type="ECO:0000313" key="2">
    <source>
        <dbReference type="Proteomes" id="UP000593566"/>
    </source>
</evidence>
<dbReference type="RefSeq" id="XP_037147208.1">
    <property type="nucleotide sequence ID" value="XM_037297498.1"/>
</dbReference>
<reference evidence="1 2" key="1">
    <citation type="journal article" date="2020" name="Genomics">
        <title>Complete, high-quality genomes from long-read metagenomic sequencing of two wolf lichen thalli reveals enigmatic genome architecture.</title>
        <authorList>
            <person name="McKenzie S.K."/>
            <person name="Walston R.F."/>
            <person name="Allen J.L."/>
        </authorList>
    </citation>
    <scope>NUCLEOTIDE SEQUENCE [LARGE SCALE GENOMIC DNA]</scope>
    <source>
        <strain evidence="1">WasteWater1</strain>
    </source>
</reference>
<dbReference type="EMBL" id="JACCJB010000025">
    <property type="protein sequence ID" value="KAF6217773.1"/>
    <property type="molecule type" value="Genomic_DNA"/>
</dbReference>
<dbReference type="AlphaFoldDB" id="A0A8H6F7P4"/>
<protein>
    <submittedName>
        <fullName evidence="1">Uncharacterized protein</fullName>
    </submittedName>
</protein>
<proteinExistence type="predicted"/>
<organism evidence="1 2">
    <name type="scientific">Letharia lupina</name>
    <dbReference type="NCBI Taxonomy" id="560253"/>
    <lineage>
        <taxon>Eukaryota</taxon>
        <taxon>Fungi</taxon>
        <taxon>Dikarya</taxon>
        <taxon>Ascomycota</taxon>
        <taxon>Pezizomycotina</taxon>
        <taxon>Lecanoromycetes</taxon>
        <taxon>OSLEUM clade</taxon>
        <taxon>Lecanoromycetidae</taxon>
        <taxon>Lecanorales</taxon>
        <taxon>Lecanorineae</taxon>
        <taxon>Parmeliaceae</taxon>
        <taxon>Letharia</taxon>
    </lineage>
</organism>
<name>A0A8H6F7P4_9LECA</name>
<evidence type="ECO:0000313" key="1">
    <source>
        <dbReference type="EMBL" id="KAF6217773.1"/>
    </source>
</evidence>
<dbReference type="Proteomes" id="UP000593566">
    <property type="component" value="Unassembled WGS sequence"/>
</dbReference>
<comment type="caution">
    <text evidence="1">The sequence shown here is derived from an EMBL/GenBank/DDBJ whole genome shotgun (WGS) entry which is preliminary data.</text>
</comment>
<accession>A0A8H6F7P4</accession>
<gene>
    <name evidence="1" type="ORF">HO133_006600</name>
</gene>
<dbReference type="GeneID" id="59335001"/>
<sequence length="218" mass="24621">MQRQMPTPGPIRALRLPADGSSPHLLTLQTYIADPPPPPPTADRAYYRAMLEYLVDNDPVRHVPNVRVFWVPTAWERRDVVKVRYLNKSSPNLNGRYCLFMTDAKEGLQVNRYLSNEKYDYHGDAFVLKEIGYTWLPGADLSDVVGCLTELRHEHVFPEYENVPEGILGCNLLEVIIRDGFRDDFKPEGPAEGFVGGVPHLAPTLPSEMEVEFSGPAE</sequence>